<keyword evidence="7 10" id="KW-0799">Topoisomerase</keyword>
<dbReference type="GO" id="GO:0005634">
    <property type="term" value="C:nucleus"/>
    <property type="evidence" value="ECO:0007669"/>
    <property type="project" value="TreeGrafter"/>
</dbReference>
<dbReference type="InterPro" id="IPR000380">
    <property type="entry name" value="Topo_IA"/>
</dbReference>
<evidence type="ECO:0000313" key="14">
    <source>
        <dbReference type="EMBL" id="KJP86293.1"/>
    </source>
</evidence>
<dbReference type="SMART" id="SM00436">
    <property type="entry name" value="TOP1Bc"/>
    <property type="match status" value="1"/>
</dbReference>
<dbReference type="InterPro" id="IPR006171">
    <property type="entry name" value="TOPRIM_dom"/>
</dbReference>
<dbReference type="PROSITE" id="PS52039">
    <property type="entry name" value="TOPO_IA_2"/>
    <property type="match status" value="1"/>
</dbReference>
<evidence type="ECO:0000259" key="13">
    <source>
        <dbReference type="PROSITE" id="PS52039"/>
    </source>
</evidence>
<evidence type="ECO:0000256" key="5">
    <source>
        <dbReference type="ARBA" id="ARBA00022723"/>
    </source>
</evidence>
<dbReference type="GO" id="GO:0006281">
    <property type="term" value="P:DNA repair"/>
    <property type="evidence" value="ECO:0007669"/>
    <property type="project" value="TreeGrafter"/>
</dbReference>
<feature type="domain" description="Toprim" evidence="12">
    <location>
        <begin position="1"/>
        <end position="125"/>
    </location>
</feature>
<evidence type="ECO:0000256" key="9">
    <source>
        <dbReference type="ARBA" id="ARBA00023235"/>
    </source>
</evidence>
<dbReference type="PANTHER" id="PTHR11390">
    <property type="entry name" value="PROKARYOTIC DNA TOPOISOMERASE"/>
    <property type="match status" value="1"/>
</dbReference>
<dbReference type="InterPro" id="IPR034144">
    <property type="entry name" value="TOPRIM_TopoIII"/>
</dbReference>
<accession>A0A0D9QH55</accession>
<evidence type="ECO:0000256" key="3">
    <source>
        <dbReference type="ARBA" id="ARBA00009446"/>
    </source>
</evidence>
<evidence type="ECO:0000256" key="11">
    <source>
        <dbReference type="SAM" id="MobiDB-lite"/>
    </source>
</evidence>
<keyword evidence="5" id="KW-0479">Metal-binding</keyword>
<evidence type="ECO:0000259" key="12">
    <source>
        <dbReference type="PROSITE" id="PS50880"/>
    </source>
</evidence>
<dbReference type="Gene3D" id="1.10.290.10">
    <property type="entry name" value="Topoisomerase I, domain 4"/>
    <property type="match status" value="1"/>
</dbReference>
<evidence type="ECO:0000256" key="10">
    <source>
        <dbReference type="RuleBase" id="RU362092"/>
    </source>
</evidence>
<dbReference type="GO" id="GO:0006265">
    <property type="term" value="P:DNA topological change"/>
    <property type="evidence" value="ECO:0007669"/>
    <property type="project" value="InterPro"/>
</dbReference>
<dbReference type="Proteomes" id="UP000054561">
    <property type="component" value="Unassembled WGS sequence"/>
</dbReference>
<dbReference type="GO" id="GO:0006310">
    <property type="term" value="P:DNA recombination"/>
    <property type="evidence" value="ECO:0007669"/>
    <property type="project" value="TreeGrafter"/>
</dbReference>
<feature type="region of interest" description="Disordered" evidence="11">
    <location>
        <begin position="222"/>
        <end position="244"/>
    </location>
</feature>
<dbReference type="PROSITE" id="PS50880">
    <property type="entry name" value="TOPRIM"/>
    <property type="match status" value="1"/>
</dbReference>
<sequence length="622" mass="73284">MQKKKSCSKYNPVFTFNYQKGHETWSMYVTSVTGHLTEQKFDDKYRNWVNTDPQVLFDAEITIYVENDKKTIENNLKKYSKFCNVLILWLDCDREGEHICFEVINTCFVMNRYIKIKRAQFSAVTEKDIIHAINNLKYPNRNLAHSVDVRREIDLRMGSIFTRFLTIRYEHLVKTQTSIISYGPCQFPTLGFVVNRYMDIKNFVNEYYWSIKMQYLCEEGGTKSGDESEESIQVGKKKKPKKKKTKNKIPTVDFTWSRIRLYDHLAVVLIYEELVKNPLCTITNIYENEVKKYRPLPLNTLQMTKLVSKHFHISSKQCMNIAEKLYNKGFISYPRTETNYFPSSMNLRSIVAELKKNDVFGYYAKKLSDENHFREPRKGKLNDKAHPPIHPVKNMYKTDQVEEKEWLIYEFICRHFLAVCSDDAIGFNSKVVASIGKEEFFCKGLKIVKKNYLEIYIYEKWNDKMIPPFHISQEFHPYSLLVEEGITQPPKYLSESDLLSLMDKYGIGTDATMHEHIENIQKRNYVFKNNKNLFIPTNLGIALVLSYKKFKDIGIDLTDPSLRAKMEKDMTLVASGTKDKDETIRNYIDIMKYIYQEMYNRIDLLDEQITYYLSSAAKVDKC</sequence>
<dbReference type="RefSeq" id="XP_012337140.1">
    <property type="nucleotide sequence ID" value="XM_012481717.1"/>
</dbReference>
<dbReference type="GO" id="GO:0031422">
    <property type="term" value="C:RecQ family helicase-topoisomerase III complex"/>
    <property type="evidence" value="ECO:0007669"/>
    <property type="project" value="TreeGrafter"/>
</dbReference>
<evidence type="ECO:0000256" key="4">
    <source>
        <dbReference type="ARBA" id="ARBA00012891"/>
    </source>
</evidence>
<dbReference type="InterPro" id="IPR013825">
    <property type="entry name" value="Topo_IA_cen_sub2"/>
</dbReference>
<keyword evidence="15" id="KW-1185">Reference proteome</keyword>
<dbReference type="PANTHER" id="PTHR11390:SF21">
    <property type="entry name" value="DNA TOPOISOMERASE 3-ALPHA"/>
    <property type="match status" value="1"/>
</dbReference>
<dbReference type="Gene3D" id="2.70.20.10">
    <property type="entry name" value="Topoisomerase I, domain 3"/>
    <property type="match status" value="1"/>
</dbReference>
<evidence type="ECO:0000256" key="7">
    <source>
        <dbReference type="ARBA" id="ARBA00023029"/>
    </source>
</evidence>
<dbReference type="GO" id="GO:0003677">
    <property type="term" value="F:DNA binding"/>
    <property type="evidence" value="ECO:0007669"/>
    <property type="project" value="UniProtKB-KW"/>
</dbReference>
<dbReference type="EMBL" id="KQ001697">
    <property type="protein sequence ID" value="KJP86293.1"/>
    <property type="molecule type" value="Genomic_DNA"/>
</dbReference>
<dbReference type="SMART" id="SM00493">
    <property type="entry name" value="TOPRIM"/>
    <property type="match status" value="1"/>
</dbReference>
<dbReference type="FunFam" id="3.40.50.140:FF:000003">
    <property type="entry name" value="DNA topoisomerase"/>
    <property type="match status" value="1"/>
</dbReference>
<evidence type="ECO:0000256" key="1">
    <source>
        <dbReference type="ARBA" id="ARBA00000213"/>
    </source>
</evidence>
<dbReference type="Gene3D" id="1.10.460.10">
    <property type="entry name" value="Topoisomerase I, domain 2"/>
    <property type="match status" value="1"/>
</dbReference>
<proteinExistence type="inferred from homology"/>
<comment type="function">
    <text evidence="10">Introduces a single-strand break via transesterification at a target site in duplex DNA. Releases the supercoiling and torsional tension of DNA introduced during the DNA replication and transcription by transiently cleaving and rejoining one strand of the DNA duplex. The scissile phosphodiester is attacked by the catalytic tyrosine of the enzyme, resulting in the formation of a DNA-(5'-phosphotyrosyl)-enzyme intermediate and the expulsion of a 3'-OH DNA strand.</text>
</comment>
<dbReference type="InterPro" id="IPR013824">
    <property type="entry name" value="Topo_IA_cen_sub1"/>
</dbReference>
<dbReference type="CDD" id="cd03362">
    <property type="entry name" value="TOPRIM_TopoIA_TopoIII"/>
    <property type="match status" value="1"/>
</dbReference>
<evidence type="ECO:0000256" key="2">
    <source>
        <dbReference type="ARBA" id="ARBA00001946"/>
    </source>
</evidence>
<dbReference type="PRINTS" id="PR00417">
    <property type="entry name" value="PRTPISMRASEI"/>
</dbReference>
<comment type="catalytic activity">
    <reaction evidence="1 10">
        <text>ATP-independent breakage of single-stranded DNA, followed by passage and rejoining.</text>
        <dbReference type="EC" id="5.6.2.1"/>
    </reaction>
</comment>
<keyword evidence="8 10" id="KW-0238">DNA-binding</keyword>
<gene>
    <name evidence="14" type="ORF">AK88_04107</name>
</gene>
<reference evidence="14 15" key="1">
    <citation type="submission" date="2014-03" db="EMBL/GenBank/DDBJ databases">
        <title>The Genome Sequence of Plasmodium fragile nilgiri.</title>
        <authorList>
            <consortium name="The Broad Institute Genomics Platform"/>
            <consortium name="The Broad Institute Genome Sequencing Center for Infectious Disease"/>
            <person name="Neafsey D."/>
            <person name="Duraisingh M."/>
            <person name="Young S.K."/>
            <person name="Zeng Q."/>
            <person name="Gargeya S."/>
            <person name="Abouelleil A."/>
            <person name="Alvarado L."/>
            <person name="Chapman S.B."/>
            <person name="Gainer-Dewar J."/>
            <person name="Goldberg J."/>
            <person name="Griggs A."/>
            <person name="Gujja S."/>
            <person name="Hansen M."/>
            <person name="Howarth C."/>
            <person name="Imamovic A."/>
            <person name="Larimer J."/>
            <person name="Pearson M."/>
            <person name="Poon T.W."/>
            <person name="Priest M."/>
            <person name="Roberts A."/>
            <person name="Saif S."/>
            <person name="Shea T."/>
            <person name="Sykes S."/>
            <person name="Wortman J."/>
            <person name="Nusbaum C."/>
            <person name="Birren B."/>
        </authorList>
    </citation>
    <scope>NUCLEOTIDE SEQUENCE [LARGE SCALE GENOMIC DNA]</scope>
    <source>
        <strain evidence="15">nilgiri</strain>
    </source>
</reference>
<comment type="cofactor">
    <cofactor evidence="2">
        <name>Mg(2+)</name>
        <dbReference type="ChEBI" id="CHEBI:18420"/>
    </cofactor>
</comment>
<dbReference type="VEuPathDB" id="PlasmoDB:AK88_04107"/>
<dbReference type="GO" id="GO:0003917">
    <property type="term" value="F:DNA topoisomerase type I (single strand cut, ATP-independent) activity"/>
    <property type="evidence" value="ECO:0007669"/>
    <property type="project" value="UniProtKB-EC"/>
</dbReference>
<dbReference type="EC" id="5.6.2.1" evidence="4 10"/>
<protein>
    <recommendedName>
        <fullName evidence="4 10">DNA topoisomerase</fullName>
        <ecNumber evidence="4 10">5.6.2.1</ecNumber>
    </recommendedName>
</protein>
<dbReference type="InterPro" id="IPR013497">
    <property type="entry name" value="Topo_IA_cen"/>
</dbReference>
<comment type="similarity">
    <text evidence="3 10">Belongs to the type IA topoisomerase family.</text>
</comment>
<dbReference type="CDD" id="cd00186">
    <property type="entry name" value="TOP1Ac"/>
    <property type="match status" value="1"/>
</dbReference>
<dbReference type="Gene3D" id="3.40.50.140">
    <property type="match status" value="1"/>
</dbReference>
<dbReference type="InterPro" id="IPR003601">
    <property type="entry name" value="Topo_IA_2"/>
</dbReference>
<organism evidence="14 15">
    <name type="scientific">Plasmodium fragile</name>
    <dbReference type="NCBI Taxonomy" id="5857"/>
    <lineage>
        <taxon>Eukaryota</taxon>
        <taxon>Sar</taxon>
        <taxon>Alveolata</taxon>
        <taxon>Apicomplexa</taxon>
        <taxon>Aconoidasida</taxon>
        <taxon>Haemosporida</taxon>
        <taxon>Plasmodiidae</taxon>
        <taxon>Plasmodium</taxon>
        <taxon>Plasmodium (Plasmodium)</taxon>
    </lineage>
</organism>
<dbReference type="SMART" id="SM00437">
    <property type="entry name" value="TOP1Ac"/>
    <property type="match status" value="1"/>
</dbReference>
<feature type="compositionally biased region" description="Basic residues" evidence="11">
    <location>
        <begin position="235"/>
        <end position="244"/>
    </location>
</feature>
<dbReference type="AlphaFoldDB" id="A0A0D9QH55"/>
<name>A0A0D9QH55_PLAFR</name>
<keyword evidence="6" id="KW-0862">Zinc</keyword>
<feature type="domain" description="Topo IA-type catalytic" evidence="13">
    <location>
        <begin position="140"/>
        <end position="595"/>
    </location>
</feature>
<dbReference type="InterPro" id="IPR013826">
    <property type="entry name" value="Topo_IA_cen_sub3"/>
</dbReference>
<keyword evidence="9 10" id="KW-0413">Isomerase</keyword>
<dbReference type="OrthoDB" id="430051at2759"/>
<dbReference type="Pfam" id="PF01751">
    <property type="entry name" value="Toprim"/>
    <property type="match status" value="1"/>
</dbReference>
<dbReference type="FunFam" id="1.10.290.10:FF:000003">
    <property type="entry name" value="DNA topoisomerase"/>
    <property type="match status" value="1"/>
</dbReference>
<dbReference type="InterPro" id="IPR023405">
    <property type="entry name" value="Topo_IA_core_domain"/>
</dbReference>
<dbReference type="OMA" id="VIHNVYS"/>
<dbReference type="GO" id="GO:0046872">
    <property type="term" value="F:metal ion binding"/>
    <property type="evidence" value="ECO:0007669"/>
    <property type="project" value="UniProtKB-KW"/>
</dbReference>
<dbReference type="SUPFAM" id="SSF56712">
    <property type="entry name" value="Prokaryotic type I DNA topoisomerase"/>
    <property type="match status" value="1"/>
</dbReference>
<evidence type="ECO:0000256" key="8">
    <source>
        <dbReference type="ARBA" id="ARBA00023125"/>
    </source>
</evidence>
<dbReference type="InterPro" id="IPR003602">
    <property type="entry name" value="Topo_IA_DNA-bd_dom"/>
</dbReference>
<evidence type="ECO:0000313" key="15">
    <source>
        <dbReference type="Proteomes" id="UP000054561"/>
    </source>
</evidence>
<dbReference type="GeneID" id="24269421"/>
<evidence type="ECO:0000256" key="6">
    <source>
        <dbReference type="ARBA" id="ARBA00022833"/>
    </source>
</evidence>
<dbReference type="Pfam" id="PF01131">
    <property type="entry name" value="Topoisom_bac"/>
    <property type="match status" value="1"/>
</dbReference>